<keyword evidence="3" id="KW-0732">Signal</keyword>
<dbReference type="SUPFAM" id="SSF69318">
    <property type="entry name" value="Integrin alpha N-terminal domain"/>
    <property type="match status" value="1"/>
</dbReference>
<keyword evidence="5" id="KW-0325">Glycoprotein</keyword>
<dbReference type="InterPro" id="IPR011049">
    <property type="entry name" value="Serralysin-like_metalloprot_C"/>
</dbReference>
<dbReference type="GO" id="GO:0005576">
    <property type="term" value="C:extracellular region"/>
    <property type="evidence" value="ECO:0007669"/>
    <property type="project" value="UniProtKB-SubCell"/>
</dbReference>
<keyword evidence="2" id="KW-0964">Secreted</keyword>
<dbReference type="EC" id="3.1.3.1" evidence="7"/>
<dbReference type="SMART" id="SM00191">
    <property type="entry name" value="Int_alpha"/>
    <property type="match status" value="2"/>
</dbReference>
<dbReference type="PRINTS" id="PR00313">
    <property type="entry name" value="CABNDNGRPT"/>
</dbReference>
<evidence type="ECO:0000256" key="6">
    <source>
        <dbReference type="SAM" id="MobiDB-lite"/>
    </source>
</evidence>
<evidence type="ECO:0000256" key="5">
    <source>
        <dbReference type="ARBA" id="ARBA00023180"/>
    </source>
</evidence>
<dbReference type="InterPro" id="IPR013517">
    <property type="entry name" value="FG-GAP"/>
</dbReference>
<feature type="region of interest" description="Disordered" evidence="6">
    <location>
        <begin position="280"/>
        <end position="407"/>
    </location>
</feature>
<keyword evidence="7" id="KW-0378">Hydrolase</keyword>
<dbReference type="InterPro" id="IPR028994">
    <property type="entry name" value="Integrin_alpha_N"/>
</dbReference>
<dbReference type="InterPro" id="IPR013519">
    <property type="entry name" value="Int_alpha_beta-p"/>
</dbReference>
<gene>
    <name evidence="7" type="ORF">AVDCRST_MAG88-3799</name>
</gene>
<dbReference type="Pfam" id="PF00353">
    <property type="entry name" value="HemolysinCabind"/>
    <property type="match status" value="4"/>
</dbReference>
<dbReference type="Pfam" id="PF01839">
    <property type="entry name" value="FG-GAP"/>
    <property type="match status" value="1"/>
</dbReference>
<evidence type="ECO:0000256" key="4">
    <source>
        <dbReference type="ARBA" id="ARBA00022737"/>
    </source>
</evidence>
<organism evidence="7">
    <name type="scientific">uncultured Thermomicrobiales bacterium</name>
    <dbReference type="NCBI Taxonomy" id="1645740"/>
    <lineage>
        <taxon>Bacteria</taxon>
        <taxon>Pseudomonadati</taxon>
        <taxon>Thermomicrobiota</taxon>
        <taxon>Thermomicrobia</taxon>
        <taxon>Thermomicrobiales</taxon>
        <taxon>environmental samples</taxon>
    </lineage>
</organism>
<name>A0A6J4VTG6_9BACT</name>
<dbReference type="GO" id="GO:0008305">
    <property type="term" value="C:integrin complex"/>
    <property type="evidence" value="ECO:0007669"/>
    <property type="project" value="InterPro"/>
</dbReference>
<dbReference type="Gene3D" id="2.150.10.10">
    <property type="entry name" value="Serralysin-like metalloprotease, C-terminal"/>
    <property type="match status" value="2"/>
</dbReference>
<evidence type="ECO:0000256" key="1">
    <source>
        <dbReference type="ARBA" id="ARBA00004613"/>
    </source>
</evidence>
<feature type="compositionally biased region" description="Polar residues" evidence="6">
    <location>
        <begin position="284"/>
        <end position="293"/>
    </location>
</feature>
<dbReference type="GO" id="GO:0007155">
    <property type="term" value="P:cell adhesion"/>
    <property type="evidence" value="ECO:0007669"/>
    <property type="project" value="InterPro"/>
</dbReference>
<dbReference type="GO" id="GO:0005509">
    <property type="term" value="F:calcium ion binding"/>
    <property type="evidence" value="ECO:0007669"/>
    <property type="project" value="InterPro"/>
</dbReference>
<feature type="compositionally biased region" description="Basic and acidic residues" evidence="6">
    <location>
        <begin position="300"/>
        <end position="312"/>
    </location>
</feature>
<dbReference type="AlphaFoldDB" id="A0A6J4VTG6"/>
<dbReference type="PANTHER" id="PTHR38340:SF1">
    <property type="entry name" value="S-LAYER PROTEIN"/>
    <property type="match status" value="1"/>
</dbReference>
<dbReference type="Gene3D" id="2.130.10.130">
    <property type="entry name" value="Integrin alpha, N-terminal"/>
    <property type="match status" value="1"/>
</dbReference>
<dbReference type="InterPro" id="IPR050557">
    <property type="entry name" value="RTX_toxin/Mannuronan_C5-epim"/>
</dbReference>
<evidence type="ECO:0000313" key="7">
    <source>
        <dbReference type="EMBL" id="CAA9584883.1"/>
    </source>
</evidence>
<keyword evidence="4" id="KW-0677">Repeat</keyword>
<feature type="non-terminal residue" evidence="7">
    <location>
        <position position="1"/>
    </location>
</feature>
<accession>A0A6J4VTG6</accession>
<dbReference type="InterPro" id="IPR000413">
    <property type="entry name" value="Integrin_alpha"/>
</dbReference>
<dbReference type="PANTHER" id="PTHR38340">
    <property type="entry name" value="S-LAYER PROTEIN"/>
    <property type="match status" value="1"/>
</dbReference>
<comment type="subcellular location">
    <subcellularLocation>
        <location evidence="1">Secreted</location>
    </subcellularLocation>
</comment>
<proteinExistence type="predicted"/>
<dbReference type="PRINTS" id="PR01185">
    <property type="entry name" value="INTEGRINA"/>
</dbReference>
<dbReference type="PROSITE" id="PS51470">
    <property type="entry name" value="FG_GAP"/>
    <property type="match status" value="1"/>
</dbReference>
<reference evidence="7" key="1">
    <citation type="submission" date="2020-02" db="EMBL/GenBank/DDBJ databases">
        <authorList>
            <person name="Meier V. D."/>
        </authorList>
    </citation>
    <scope>NUCLEOTIDE SEQUENCE</scope>
    <source>
        <strain evidence="7">AVDCRST_MAG88</strain>
    </source>
</reference>
<dbReference type="GO" id="GO:0004035">
    <property type="term" value="F:alkaline phosphatase activity"/>
    <property type="evidence" value="ECO:0007669"/>
    <property type="project" value="UniProtKB-EC"/>
</dbReference>
<feature type="compositionally biased region" description="Basic and acidic residues" evidence="6">
    <location>
        <begin position="392"/>
        <end position="402"/>
    </location>
</feature>
<feature type="compositionally biased region" description="Low complexity" evidence="6">
    <location>
        <begin position="367"/>
        <end position="376"/>
    </location>
</feature>
<dbReference type="InterPro" id="IPR001343">
    <property type="entry name" value="Hemolysn_Ca-bd"/>
</dbReference>
<sequence>AEPLAPGDVNRDGRADYYANGFSQNGPTGLDTAGRAWVFSGATGAVLYEVIDPTPAAGGQFGWSLAKTDYNKDGTPDLYVGQSPHHVPGGPGTAVDQSGGTYVFNGRDGSLLKSLELPASDAQPGAAGNNGNNLGWGIAAPGDLNGDGEPDYVASGPFTDVGPSARDCQAPTPGCIQDVGREFFFLSNAPRATPPRPIYPLPPGNTSATFPGCPTLTANVIRGTIAANRINGTTAADRIFAGTGNDVVDALAGNDCVDLGTGDDRGQGGLGNDLVVAGLGNDRVSGSSGNDSMRGNPGNDRVDGGRGNDRVFGDSGNDSLLGSFGNDRMHGVSGRDRISGSRGRDRINGGSANDRISGGSSGDRIAGDAGSDSINGNSGGDRISGNSGNDRITSRDSSRDRVNCGSGRDSVLADRRDIVARNCERVSRR</sequence>
<feature type="compositionally biased region" description="Basic and acidic residues" evidence="6">
    <location>
        <begin position="327"/>
        <end position="347"/>
    </location>
</feature>
<evidence type="ECO:0000256" key="3">
    <source>
        <dbReference type="ARBA" id="ARBA00022729"/>
    </source>
</evidence>
<protein>
    <submittedName>
        <fullName evidence="7">Alkaline phosphatase</fullName>
        <ecNumber evidence="7">3.1.3.1</ecNumber>
    </submittedName>
</protein>
<evidence type="ECO:0000256" key="2">
    <source>
        <dbReference type="ARBA" id="ARBA00022525"/>
    </source>
</evidence>
<dbReference type="SUPFAM" id="SSF51120">
    <property type="entry name" value="beta-Roll"/>
    <property type="match status" value="1"/>
</dbReference>
<dbReference type="EMBL" id="CADCWM010000927">
    <property type="protein sequence ID" value="CAA9584883.1"/>
    <property type="molecule type" value="Genomic_DNA"/>
</dbReference>